<dbReference type="CDD" id="cd03143">
    <property type="entry name" value="A4_beta-galactosidase_middle_domain"/>
    <property type="match status" value="1"/>
</dbReference>
<comment type="caution">
    <text evidence="13">The sequence shown here is derived from an EMBL/GenBank/DDBJ whole genome shotgun (WGS) entry which is preliminary data.</text>
</comment>
<gene>
    <name evidence="13" type="ORF">DFP97_10122</name>
</gene>
<dbReference type="Proteomes" id="UP000252415">
    <property type="component" value="Unassembled WGS sequence"/>
</dbReference>
<name>A0A368W6T6_9BACL</name>
<dbReference type="InterPro" id="IPR003476">
    <property type="entry name" value="Glyco_hydro_42"/>
</dbReference>
<feature type="binding site" evidence="9">
    <location>
        <position position="160"/>
    </location>
    <ligand>
        <name>Zn(2+)</name>
        <dbReference type="ChEBI" id="CHEBI:29105"/>
    </ligand>
</feature>
<dbReference type="InterPro" id="IPR029062">
    <property type="entry name" value="Class_I_gatase-like"/>
</dbReference>
<evidence type="ECO:0000256" key="9">
    <source>
        <dbReference type="PIRSR" id="PIRSR001084-3"/>
    </source>
</evidence>
<dbReference type="PIRSF" id="PIRSF001084">
    <property type="entry name" value="B-galactosidase"/>
    <property type="match status" value="1"/>
</dbReference>
<feature type="binding site" evidence="9">
    <location>
        <position position="155"/>
    </location>
    <ligand>
        <name>Zn(2+)</name>
        <dbReference type="ChEBI" id="CHEBI:29105"/>
    </ligand>
</feature>
<evidence type="ECO:0000313" key="14">
    <source>
        <dbReference type="Proteomes" id="UP000252415"/>
    </source>
</evidence>
<feature type="domain" description="Beta-galactosidase C-terminal" evidence="12">
    <location>
        <begin position="612"/>
        <end position="670"/>
    </location>
</feature>
<dbReference type="Pfam" id="PF08532">
    <property type="entry name" value="Glyco_hydro_42M"/>
    <property type="match status" value="1"/>
</dbReference>
<feature type="domain" description="Glycoside hydrolase family 42 N-terminal" evidence="10">
    <location>
        <begin position="14"/>
        <end position="381"/>
    </location>
</feature>
<dbReference type="OrthoDB" id="9800974at2"/>
<dbReference type="AlphaFoldDB" id="A0A368W6T6"/>
<accession>A0A368W6T6</accession>
<dbReference type="InterPro" id="IPR013529">
    <property type="entry name" value="Glyco_hydro_42_N"/>
</dbReference>
<dbReference type="EC" id="3.2.1.23" evidence="3 6"/>
<dbReference type="GO" id="GO:0004565">
    <property type="term" value="F:beta-galactosidase activity"/>
    <property type="evidence" value="ECO:0007669"/>
    <property type="project" value="UniProtKB-EC"/>
</dbReference>
<evidence type="ECO:0000256" key="6">
    <source>
        <dbReference type="PIRNR" id="PIRNR001084"/>
    </source>
</evidence>
<evidence type="ECO:0000256" key="2">
    <source>
        <dbReference type="ARBA" id="ARBA00005940"/>
    </source>
</evidence>
<organism evidence="13 14">
    <name type="scientific">Paenibacillus prosopidis</name>
    <dbReference type="NCBI Taxonomy" id="630520"/>
    <lineage>
        <taxon>Bacteria</taxon>
        <taxon>Bacillati</taxon>
        <taxon>Bacillota</taxon>
        <taxon>Bacilli</taxon>
        <taxon>Bacillales</taxon>
        <taxon>Paenibacillaceae</taxon>
        <taxon>Paenibacillus</taxon>
    </lineage>
</organism>
<feature type="binding site" evidence="9">
    <location>
        <position position="115"/>
    </location>
    <ligand>
        <name>Zn(2+)</name>
        <dbReference type="ChEBI" id="CHEBI:29105"/>
    </ligand>
</feature>
<keyword evidence="5 6" id="KW-0326">Glycosidase</keyword>
<feature type="domain" description="Beta-galactosidase trimerisation" evidence="11">
    <location>
        <begin position="393"/>
        <end position="603"/>
    </location>
</feature>
<dbReference type="GO" id="GO:0006012">
    <property type="term" value="P:galactose metabolic process"/>
    <property type="evidence" value="ECO:0007669"/>
    <property type="project" value="InterPro"/>
</dbReference>
<dbReference type="Pfam" id="PF08533">
    <property type="entry name" value="Glyco_hydro_42C"/>
    <property type="match status" value="1"/>
</dbReference>
<evidence type="ECO:0000256" key="8">
    <source>
        <dbReference type="PIRSR" id="PIRSR001084-2"/>
    </source>
</evidence>
<keyword evidence="9" id="KW-0479">Metal-binding</keyword>
<dbReference type="Gene3D" id="2.60.40.1180">
    <property type="entry name" value="Golgi alpha-mannosidase II"/>
    <property type="match status" value="1"/>
</dbReference>
<dbReference type="SUPFAM" id="SSF52317">
    <property type="entry name" value="Class I glutamine amidotransferase-like"/>
    <property type="match status" value="1"/>
</dbReference>
<dbReference type="PANTHER" id="PTHR36447">
    <property type="entry name" value="BETA-GALACTOSIDASE GANA"/>
    <property type="match status" value="1"/>
</dbReference>
<dbReference type="Gene3D" id="3.20.20.80">
    <property type="entry name" value="Glycosidases"/>
    <property type="match status" value="1"/>
</dbReference>
<evidence type="ECO:0000259" key="11">
    <source>
        <dbReference type="Pfam" id="PF08532"/>
    </source>
</evidence>
<evidence type="ECO:0000259" key="12">
    <source>
        <dbReference type="Pfam" id="PF08533"/>
    </source>
</evidence>
<feature type="binding site" evidence="8">
    <location>
        <position position="111"/>
    </location>
    <ligand>
        <name>substrate</name>
    </ligand>
</feature>
<dbReference type="SUPFAM" id="SSF51445">
    <property type="entry name" value="(Trans)glycosidases"/>
    <property type="match status" value="1"/>
</dbReference>
<proteinExistence type="inferred from homology"/>
<evidence type="ECO:0000313" key="13">
    <source>
        <dbReference type="EMBL" id="RCW51682.1"/>
    </source>
</evidence>
<evidence type="ECO:0000256" key="1">
    <source>
        <dbReference type="ARBA" id="ARBA00001412"/>
    </source>
</evidence>
<keyword evidence="14" id="KW-1185">Reference proteome</keyword>
<comment type="catalytic activity">
    <reaction evidence="1 6">
        <text>Hydrolysis of terminal non-reducing beta-D-galactose residues in beta-D-galactosides.</text>
        <dbReference type="EC" id="3.2.1.23"/>
    </reaction>
</comment>
<feature type="binding site" evidence="8">
    <location>
        <position position="149"/>
    </location>
    <ligand>
        <name>substrate</name>
    </ligand>
</feature>
<dbReference type="EMBL" id="QPJD01000001">
    <property type="protein sequence ID" value="RCW51682.1"/>
    <property type="molecule type" value="Genomic_DNA"/>
</dbReference>
<protein>
    <recommendedName>
        <fullName evidence="3 6">Beta-galactosidase</fullName>
        <shortName evidence="6">Beta-gal</shortName>
        <ecNumber evidence="3 6">3.2.1.23</ecNumber>
    </recommendedName>
</protein>
<dbReference type="PANTHER" id="PTHR36447:SF1">
    <property type="entry name" value="BETA-GALACTOSIDASE GANA"/>
    <property type="match status" value="1"/>
</dbReference>
<feature type="binding site" evidence="8">
    <location>
        <position position="311"/>
    </location>
    <ligand>
        <name>substrate</name>
    </ligand>
</feature>
<sequence length="672" mass="76085">MINSKLQQIWYGGDYNPDQWPEEIWQEDMRLFKEAGINVVTLPVFSWAKLQPSEDTFNLGWLDKLLDLIADNGIYACLATSTAAQPAWMSRKYEDVLPVDVDGRKRTHGSRTNFCPNSKTYRRFSRQLARTLGERYKDHPSLLIWHINNEYGTHCYCNNCAAEFRVWLQSKYGSIESLNAEWNMSFWGHTVYEWEEIVPPSNLNGDNRNFQPMALDYKRFMSDSILACYQGEYDELKAITPEIPITTNIWGLFNGLDLKKWGEAMDVVSWDSYPQMNEPMGNVAMRHDYMRGLKEGKPFMLMEQTPSQQNWQPYNSLKRPGVMRLWSYQAVAHGADTVMFFQLRRSFGACEKYHGAVIEHVGHENTRVFRECAQLGRELGELGDRLLDSEIHAEAALLFDIDTWNAVEITSGPSVDLNYLEQAQHYYKAFYDQNVPVDVISPLSDFSKYKIIVAPVLYMLKLGVAERIEAFVKAGGTFVTTFFSGIVNENDLVTLGGYPGKLRNLLGLWVEEIDSLLPDMRNSIQIGEAFGHLAGSYECGLLCDLLHLEGAKAIGSYGTDFYAGMPALTVNEFGQGEAYYVATAPEQRLLSDLIRNLCEKHGIAAPFKASAGVELAQRSKEGEVYTFVLNHNASQASVELGTEAYSDLLTNRTVSGTVEIEPHGVMILQKTL</sequence>
<keyword evidence="9" id="KW-0862">Zinc</keyword>
<dbReference type="GO" id="GO:0046872">
    <property type="term" value="F:metal ion binding"/>
    <property type="evidence" value="ECO:0007669"/>
    <property type="project" value="UniProtKB-KW"/>
</dbReference>
<dbReference type="GO" id="GO:0009341">
    <property type="term" value="C:beta-galactosidase complex"/>
    <property type="evidence" value="ECO:0007669"/>
    <property type="project" value="InterPro"/>
</dbReference>
<dbReference type="Pfam" id="PF02449">
    <property type="entry name" value="Glyco_hydro_42"/>
    <property type="match status" value="1"/>
</dbReference>
<dbReference type="InterPro" id="IPR017853">
    <property type="entry name" value="GH"/>
</dbReference>
<feature type="active site" description="Proton donor" evidence="7">
    <location>
        <position position="150"/>
    </location>
</feature>
<keyword evidence="4 6" id="KW-0378">Hydrolase</keyword>
<evidence type="ECO:0000256" key="7">
    <source>
        <dbReference type="PIRSR" id="PIRSR001084-1"/>
    </source>
</evidence>
<reference evidence="13 14" key="1">
    <citation type="submission" date="2018-07" db="EMBL/GenBank/DDBJ databases">
        <title>Genomic Encyclopedia of Type Strains, Phase III (KMG-III): the genomes of soil and plant-associated and newly described type strains.</title>
        <authorList>
            <person name="Whitman W."/>
        </authorList>
    </citation>
    <scope>NUCLEOTIDE SEQUENCE [LARGE SCALE GENOMIC DNA]</scope>
    <source>
        <strain evidence="13 14">CECT 7506</strain>
    </source>
</reference>
<evidence type="ECO:0000256" key="3">
    <source>
        <dbReference type="ARBA" id="ARBA00012756"/>
    </source>
</evidence>
<dbReference type="RefSeq" id="WP_114377956.1">
    <property type="nucleotide sequence ID" value="NZ_QPJD01000001.1"/>
</dbReference>
<dbReference type="Gene3D" id="3.40.50.880">
    <property type="match status" value="1"/>
</dbReference>
<dbReference type="InterPro" id="IPR013739">
    <property type="entry name" value="Beta_galactosidase_C"/>
</dbReference>
<evidence type="ECO:0000256" key="5">
    <source>
        <dbReference type="ARBA" id="ARBA00023295"/>
    </source>
</evidence>
<feature type="binding site" evidence="9">
    <location>
        <position position="157"/>
    </location>
    <ligand>
        <name>Zn(2+)</name>
        <dbReference type="ChEBI" id="CHEBI:29105"/>
    </ligand>
</feature>
<dbReference type="InterPro" id="IPR013738">
    <property type="entry name" value="Beta_galactosidase_Trimer"/>
</dbReference>
<comment type="similarity">
    <text evidence="2 6">Belongs to the glycosyl hydrolase 42 family.</text>
</comment>
<dbReference type="InterPro" id="IPR013780">
    <property type="entry name" value="Glyco_hydro_b"/>
</dbReference>
<feature type="active site" description="Nucleophile" evidence="7">
    <location>
        <position position="303"/>
    </location>
</feature>
<evidence type="ECO:0000259" key="10">
    <source>
        <dbReference type="Pfam" id="PF02449"/>
    </source>
</evidence>
<evidence type="ECO:0000256" key="4">
    <source>
        <dbReference type="ARBA" id="ARBA00022801"/>
    </source>
</evidence>